<evidence type="ECO:0000313" key="16">
    <source>
        <dbReference type="EMBL" id="CAF4409667.1"/>
    </source>
</evidence>
<dbReference type="Proteomes" id="UP000681720">
    <property type="component" value="Unassembled WGS sequence"/>
</dbReference>
<evidence type="ECO:0000256" key="6">
    <source>
        <dbReference type="ARBA" id="ARBA00022840"/>
    </source>
</evidence>
<dbReference type="Gene3D" id="3.40.50.300">
    <property type="entry name" value="P-loop containing nucleotide triphosphate hydrolases"/>
    <property type="match status" value="1"/>
</dbReference>
<gene>
    <name evidence="16" type="ORF">GIL414_LOCUS30556</name>
</gene>
<evidence type="ECO:0000256" key="11">
    <source>
        <dbReference type="ARBA" id="ARBA00058677"/>
    </source>
</evidence>
<keyword evidence="3" id="KW-0678">Repressor</keyword>
<keyword evidence="7" id="KW-0832">Ubl conjugation</keyword>
<feature type="non-terminal residue" evidence="16">
    <location>
        <position position="1"/>
    </location>
</feature>
<evidence type="ECO:0000256" key="3">
    <source>
        <dbReference type="ARBA" id="ARBA00022491"/>
    </source>
</evidence>
<feature type="compositionally biased region" description="Low complexity" evidence="15">
    <location>
        <begin position="209"/>
        <end position="221"/>
    </location>
</feature>
<comment type="function">
    <text evidence="11">Plays a role in the reduction of telomerase activity during differentiation of embryonic stem cells by binding to the core promoter of TERT and controlling its down-regulation.</text>
</comment>
<evidence type="ECO:0000256" key="7">
    <source>
        <dbReference type="ARBA" id="ARBA00022843"/>
    </source>
</evidence>
<dbReference type="InterPro" id="IPR026314">
    <property type="entry name" value="YLP_motif_con_p1"/>
</dbReference>
<protein>
    <recommendedName>
        <fullName evidence="13">YLP motif-containing protein 1</fullName>
    </recommendedName>
    <alternativeName>
        <fullName evidence="14">Nuclear protein ZAP3</fullName>
    </alternativeName>
</protein>
<dbReference type="EMBL" id="CAJOBJ010058972">
    <property type="protein sequence ID" value="CAF4409667.1"/>
    <property type="molecule type" value="Genomic_DNA"/>
</dbReference>
<dbReference type="PANTHER" id="PTHR13413:SF0">
    <property type="entry name" value="YLP MOTIF-CONTAINING PROTEIN 1"/>
    <property type="match status" value="1"/>
</dbReference>
<evidence type="ECO:0000256" key="12">
    <source>
        <dbReference type="ARBA" id="ARBA00065932"/>
    </source>
</evidence>
<dbReference type="AlphaFoldDB" id="A0A8S2VQ34"/>
<dbReference type="GO" id="GO:0016607">
    <property type="term" value="C:nuclear speck"/>
    <property type="evidence" value="ECO:0007669"/>
    <property type="project" value="UniProtKB-SubCell"/>
</dbReference>
<evidence type="ECO:0000256" key="1">
    <source>
        <dbReference type="ARBA" id="ARBA00004324"/>
    </source>
</evidence>
<keyword evidence="8" id="KW-0805">Transcription regulation</keyword>
<keyword evidence="9" id="KW-0804">Transcription</keyword>
<dbReference type="SUPFAM" id="SSF52540">
    <property type="entry name" value="P-loop containing nucleoside triphosphate hydrolases"/>
    <property type="match status" value="1"/>
</dbReference>
<evidence type="ECO:0000256" key="10">
    <source>
        <dbReference type="ARBA" id="ARBA00023242"/>
    </source>
</evidence>
<comment type="subunit">
    <text evidence="12">Interacts with PPP1CA and NCOA5. Forms a complex with ILF2, ILF3, KHDRBS1, RBMX, NCOA5 and PPP1CA.</text>
</comment>
<keyword evidence="4" id="KW-1017">Isopeptide bond</keyword>
<dbReference type="PANTHER" id="PTHR13413">
    <property type="entry name" value="YLP MOTIF CONTAINING PROTEIN NUCLEAR PROTEIN ZAP"/>
    <property type="match status" value="1"/>
</dbReference>
<organism evidence="16 17">
    <name type="scientific">Rotaria magnacalcarata</name>
    <dbReference type="NCBI Taxonomy" id="392030"/>
    <lineage>
        <taxon>Eukaryota</taxon>
        <taxon>Metazoa</taxon>
        <taxon>Spiralia</taxon>
        <taxon>Gnathifera</taxon>
        <taxon>Rotifera</taxon>
        <taxon>Eurotatoria</taxon>
        <taxon>Bdelloidea</taxon>
        <taxon>Philodinida</taxon>
        <taxon>Philodinidae</taxon>
        <taxon>Rotaria</taxon>
    </lineage>
</organism>
<evidence type="ECO:0000256" key="5">
    <source>
        <dbReference type="ARBA" id="ARBA00022741"/>
    </source>
</evidence>
<sequence>MKSFGFLLQIDTLLKEPGRLQRPGQLIIFLRGLPGSGKSYVAELIKNEEELNSKGTNKPKILSIDNYFLNENQLETKDPKTGKITKTSVMEYEYDAKMEETYRRNLIKLVRKSIDDRFYPFLIVDQNNEQIGHFRDMADYAEANQFQVYFVELNNDLQICAQRNIHSRSSVDIEQIHKRWEQLPLRYEILDIRSLLQSDAIDEVEMDDASSATATTTTTEQNDAEEEESQIKYIISMELPAPLSASNEKSFAYATVKDRLPSIVTRVVDFLARNRGHYAKEYGDEGENECKSCIAAMGKLRYEIGRNKPILLLTDNHTDDVHLWNECLQKELDQGKKHLQHIDPFIEMKQYNFVLSSKATDVILAQLNTDIDQTINLLNHKATV</sequence>
<dbReference type="InterPro" id="IPR013641">
    <property type="entry name" value="KTI12/PSTK"/>
</dbReference>
<dbReference type="Pfam" id="PF08433">
    <property type="entry name" value="KTI12"/>
    <property type="match status" value="1"/>
</dbReference>
<evidence type="ECO:0000256" key="8">
    <source>
        <dbReference type="ARBA" id="ARBA00023015"/>
    </source>
</evidence>
<comment type="subcellular location">
    <subcellularLocation>
        <location evidence="1">Nucleus speckle</location>
    </subcellularLocation>
</comment>
<feature type="region of interest" description="Disordered" evidence="15">
    <location>
        <begin position="206"/>
        <end position="227"/>
    </location>
</feature>
<evidence type="ECO:0000256" key="9">
    <source>
        <dbReference type="ARBA" id="ARBA00023163"/>
    </source>
</evidence>
<keyword evidence="10" id="KW-0539">Nucleus</keyword>
<accession>A0A8S2VQ34</accession>
<dbReference type="FunFam" id="3.40.50.300:FF:000399">
    <property type="entry name" value="YLP motif containing 1"/>
    <property type="match status" value="1"/>
</dbReference>
<dbReference type="InterPro" id="IPR027417">
    <property type="entry name" value="P-loop_NTPase"/>
</dbReference>
<evidence type="ECO:0000256" key="14">
    <source>
        <dbReference type="ARBA" id="ARBA00083294"/>
    </source>
</evidence>
<comment type="caution">
    <text evidence="16">The sequence shown here is derived from an EMBL/GenBank/DDBJ whole genome shotgun (WGS) entry which is preliminary data.</text>
</comment>
<keyword evidence="5" id="KW-0547">Nucleotide-binding</keyword>
<dbReference type="Gene3D" id="1.20.930.60">
    <property type="match status" value="1"/>
</dbReference>
<reference evidence="16" key="1">
    <citation type="submission" date="2021-02" db="EMBL/GenBank/DDBJ databases">
        <authorList>
            <person name="Nowell W R."/>
        </authorList>
    </citation>
    <scope>NUCLEOTIDE SEQUENCE</scope>
</reference>
<dbReference type="GO" id="GO:0005524">
    <property type="term" value="F:ATP binding"/>
    <property type="evidence" value="ECO:0007669"/>
    <property type="project" value="UniProtKB-KW"/>
</dbReference>
<keyword evidence="6" id="KW-0067">ATP-binding</keyword>
<dbReference type="GO" id="GO:0032204">
    <property type="term" value="P:regulation of telomere maintenance"/>
    <property type="evidence" value="ECO:0007669"/>
    <property type="project" value="TreeGrafter"/>
</dbReference>
<evidence type="ECO:0000256" key="2">
    <source>
        <dbReference type="ARBA" id="ARBA00022481"/>
    </source>
</evidence>
<name>A0A8S2VQ34_9BILA</name>
<evidence type="ECO:0000256" key="15">
    <source>
        <dbReference type="SAM" id="MobiDB-lite"/>
    </source>
</evidence>
<evidence type="ECO:0000256" key="13">
    <source>
        <dbReference type="ARBA" id="ARBA00068971"/>
    </source>
</evidence>
<keyword evidence="2" id="KW-0488">Methylation</keyword>
<proteinExistence type="predicted"/>
<evidence type="ECO:0000313" key="17">
    <source>
        <dbReference type="Proteomes" id="UP000681720"/>
    </source>
</evidence>
<evidence type="ECO:0000256" key="4">
    <source>
        <dbReference type="ARBA" id="ARBA00022499"/>
    </source>
</evidence>